<dbReference type="PANTHER" id="PTHR22588">
    <property type="entry name" value="VWFA DOMAIN-CONTAINING PROTEIN"/>
    <property type="match status" value="1"/>
</dbReference>
<dbReference type="Proteomes" id="UP001595846">
    <property type="component" value="Unassembled WGS sequence"/>
</dbReference>
<keyword evidence="2" id="KW-0812">Transmembrane</keyword>
<keyword evidence="2" id="KW-0472">Membrane</keyword>
<dbReference type="PROSITE" id="PS50234">
    <property type="entry name" value="VWFA"/>
    <property type="match status" value="1"/>
</dbReference>
<organism evidence="4 5">
    <name type="scientific">Halovivax cerinus</name>
    <dbReference type="NCBI Taxonomy" id="1487865"/>
    <lineage>
        <taxon>Archaea</taxon>
        <taxon>Methanobacteriati</taxon>
        <taxon>Methanobacteriota</taxon>
        <taxon>Stenosarchaea group</taxon>
        <taxon>Halobacteria</taxon>
        <taxon>Halobacteriales</taxon>
        <taxon>Natrialbaceae</taxon>
        <taxon>Halovivax</taxon>
    </lineage>
</organism>
<dbReference type="SUPFAM" id="SSF53300">
    <property type="entry name" value="vWA-like"/>
    <property type="match status" value="1"/>
</dbReference>
<name>A0ABD5NPT4_9EURY</name>
<keyword evidence="2" id="KW-1133">Transmembrane helix</keyword>
<dbReference type="SMART" id="SM00327">
    <property type="entry name" value="VWA"/>
    <property type="match status" value="1"/>
</dbReference>
<dbReference type="InterPro" id="IPR002035">
    <property type="entry name" value="VWF_A"/>
</dbReference>
<gene>
    <name evidence="4" type="ORF">ACFOUR_10030</name>
</gene>
<dbReference type="InterPro" id="IPR052229">
    <property type="entry name" value="Collagen-VI/PIF"/>
</dbReference>
<keyword evidence="5" id="KW-1185">Reference proteome</keyword>
<sequence>MNSGGERLGAGDEGGNQPASGQERGVSPTVGIILLFGMVLIGASVVALAGMALVDDLQTSTSDEQGEQVLRQVDHDIASEKGAIELLNDGGYNITDEGRINVSVTTWSGTRCTLLNESMGTLRSQRSDGSTIAHQAGGLFQKTDSGSRVLSGPDIRYYTTEAGGEEVNGVQLSLTDLQGTAGSGTHRASYERASSDACTDEVNEATEIELTVDGSPYHQGWAQFFNSTFGDTHVTYDGSQQKVTATASLGAAQPFESFIDLDPTIYGGLYAEETGPIGDRLTVDRYDGSVGWDGTDPDNITEDLFITNESLALEGTGTVDGVPVANGQLTGVPGADVTTVGYATAFDVSSFGDDTQTGTPLYNVTGTYPADVYGAKLDTTFAPIPSIDANISRAITTIDQQNPTRIDDPLSVPSGESTALYRPNGNGRIGAGQIDTIDTSGGTIHIGASNGANFDGVTVTGDGQAHVYVDGPITLTDVTIDDERARSLWVYGTEDATIKIEGKFHGVLYAPGSEVTIEEDAEIYGAVVGGETDIGGDATVHFDRTLRTDVPIPQANRGLEIPHPGERKPVDVMFALDRSGSMELYQYEYVGRNWIEPSFTGRFRVHPSERFSVDVRGSGGVRTVEPGESGVIEPGDETRVGCHSCDRQFVYISTQNDPSGQRIDATRAFVGQMKPGDKAGAVEFNRYASPLTDRLYTHSNFDDFNESLEANANGGTYIGAGIDEALEYYDPTDDSEKIMIVLTDGRNDGRDEDGSETRELAGDAATDNVTIYTVGLGDERDIDEELLMDIADITGGNYTHVSNASELNELFRNIGEDVQERNMTALSVNSFESTADWSNEFAIEVRTTTVTIDD</sequence>
<evidence type="ECO:0000256" key="1">
    <source>
        <dbReference type="SAM" id="MobiDB-lite"/>
    </source>
</evidence>
<dbReference type="InterPro" id="IPR055729">
    <property type="entry name" value="DUF7305"/>
</dbReference>
<feature type="compositionally biased region" description="Gly residues" evidence="1">
    <location>
        <begin position="1"/>
        <end position="14"/>
    </location>
</feature>
<dbReference type="PANTHER" id="PTHR22588:SF3">
    <property type="entry name" value="VWFA DOMAIN-CONTAINING PROTEIN"/>
    <property type="match status" value="1"/>
</dbReference>
<reference evidence="4 5" key="1">
    <citation type="journal article" date="2019" name="Int. J. Syst. Evol. Microbiol.">
        <title>The Global Catalogue of Microorganisms (GCM) 10K type strain sequencing project: providing services to taxonomists for standard genome sequencing and annotation.</title>
        <authorList>
            <consortium name="The Broad Institute Genomics Platform"/>
            <consortium name="The Broad Institute Genome Sequencing Center for Infectious Disease"/>
            <person name="Wu L."/>
            <person name="Ma J."/>
        </authorList>
    </citation>
    <scope>NUCLEOTIDE SEQUENCE [LARGE SCALE GENOMIC DNA]</scope>
    <source>
        <strain evidence="4 5">IBRC-M 10256</strain>
    </source>
</reference>
<evidence type="ECO:0000313" key="4">
    <source>
        <dbReference type="EMBL" id="MFC3958703.1"/>
    </source>
</evidence>
<protein>
    <submittedName>
        <fullName evidence="4">VWA domain-containing protein</fullName>
    </submittedName>
</protein>
<dbReference type="Gene3D" id="3.40.50.410">
    <property type="entry name" value="von Willebrand factor, type A domain"/>
    <property type="match status" value="1"/>
</dbReference>
<proteinExistence type="predicted"/>
<dbReference type="AlphaFoldDB" id="A0ABD5NPT4"/>
<dbReference type="InterPro" id="IPR055713">
    <property type="entry name" value="DUF7289"/>
</dbReference>
<dbReference type="EMBL" id="JBHSAQ010000006">
    <property type="protein sequence ID" value="MFC3958703.1"/>
    <property type="molecule type" value="Genomic_DNA"/>
</dbReference>
<dbReference type="RefSeq" id="WP_382274301.1">
    <property type="nucleotide sequence ID" value="NZ_JBHSAQ010000006.1"/>
</dbReference>
<dbReference type="Pfam" id="PF00092">
    <property type="entry name" value="VWA"/>
    <property type="match status" value="1"/>
</dbReference>
<accession>A0ABD5NPT4</accession>
<feature type="domain" description="VWFA" evidence="3">
    <location>
        <begin position="571"/>
        <end position="814"/>
    </location>
</feature>
<dbReference type="Pfam" id="PF23981">
    <property type="entry name" value="DUF7305"/>
    <property type="match status" value="1"/>
</dbReference>
<dbReference type="Pfam" id="PF23960">
    <property type="entry name" value="DUF7289"/>
    <property type="match status" value="1"/>
</dbReference>
<comment type="caution">
    <text evidence="4">The sequence shown here is derived from an EMBL/GenBank/DDBJ whole genome shotgun (WGS) entry which is preliminary data.</text>
</comment>
<feature type="transmembrane region" description="Helical" evidence="2">
    <location>
        <begin position="32"/>
        <end position="54"/>
    </location>
</feature>
<evidence type="ECO:0000259" key="3">
    <source>
        <dbReference type="PROSITE" id="PS50234"/>
    </source>
</evidence>
<feature type="region of interest" description="Disordered" evidence="1">
    <location>
        <begin position="1"/>
        <end position="24"/>
    </location>
</feature>
<dbReference type="InterPro" id="IPR036465">
    <property type="entry name" value="vWFA_dom_sf"/>
</dbReference>
<evidence type="ECO:0000313" key="5">
    <source>
        <dbReference type="Proteomes" id="UP001595846"/>
    </source>
</evidence>
<evidence type="ECO:0000256" key="2">
    <source>
        <dbReference type="SAM" id="Phobius"/>
    </source>
</evidence>